<evidence type="ECO:0000313" key="1">
    <source>
        <dbReference type="EMBL" id="XCM83634.1"/>
    </source>
</evidence>
<dbReference type="RefSeq" id="WP_354644570.1">
    <property type="nucleotide sequence ID" value="NZ_CP159872.1"/>
</dbReference>
<accession>A0AAU8K4H9</accession>
<sequence>MGSQERTGSYRARLVLPVERTAWVRDLDLPFAPFPGLGIRVDAYEVLNVVTVEAGDPDGGVACVVEFDGGALTADEARKKCGSLGFTEGAFPGSPAAEAAGPVRISLITFAAGRQWSKRYDLPFPPFAGLSLRAGRGRSLKIFTVVVGDRPGDEVECYAGFEGGDADAVTEEECAALGFEEDYR</sequence>
<dbReference type="KEGG" id="kcm:ABWK59_34255"/>
<proteinExistence type="predicted"/>
<dbReference type="EMBL" id="CP159872">
    <property type="protein sequence ID" value="XCM83634.1"/>
    <property type="molecule type" value="Genomic_DNA"/>
</dbReference>
<dbReference type="AlphaFoldDB" id="A0AAU8K4H9"/>
<gene>
    <name evidence="1" type="ORF">ABWK59_34255</name>
</gene>
<reference evidence="1" key="1">
    <citation type="submission" date="2024-06" db="EMBL/GenBank/DDBJ databases">
        <title>The genome sequences of Kitasatospora sp. strain HUAS MG31.</title>
        <authorList>
            <person name="Mo P."/>
        </authorList>
    </citation>
    <scope>NUCLEOTIDE SEQUENCE</scope>
    <source>
        <strain evidence="1">HUAS MG31</strain>
    </source>
</reference>
<organism evidence="1">
    <name type="scientific">Kitasatospora camelliae</name>
    <dbReference type="NCBI Taxonomy" id="3156397"/>
    <lineage>
        <taxon>Bacteria</taxon>
        <taxon>Bacillati</taxon>
        <taxon>Actinomycetota</taxon>
        <taxon>Actinomycetes</taxon>
        <taxon>Kitasatosporales</taxon>
        <taxon>Streptomycetaceae</taxon>
        <taxon>Kitasatospora</taxon>
    </lineage>
</organism>
<name>A0AAU8K4H9_9ACTN</name>
<protein>
    <submittedName>
        <fullName evidence="1">Uncharacterized protein</fullName>
    </submittedName>
</protein>